<dbReference type="InterPro" id="IPR011078">
    <property type="entry name" value="PyrdxlP_homeostasis"/>
</dbReference>
<evidence type="ECO:0000256" key="1">
    <source>
        <dbReference type="ARBA" id="ARBA00022898"/>
    </source>
</evidence>
<protein>
    <submittedName>
        <fullName evidence="2">Proline synthase co-transcribed bacterial homolog protein</fullName>
    </submittedName>
</protein>
<accession>A0A830CS32</accession>
<dbReference type="EMBL" id="BMAC01000723">
    <property type="protein sequence ID" value="GFQ02027.1"/>
    <property type="molecule type" value="Genomic_DNA"/>
</dbReference>
<dbReference type="PANTHER" id="PTHR10146:SF14">
    <property type="entry name" value="PYRIDOXAL PHOSPHATE HOMEOSTASIS PROTEIN"/>
    <property type="match status" value="1"/>
</dbReference>
<dbReference type="InterPro" id="IPR029066">
    <property type="entry name" value="PLP-binding_barrel"/>
</dbReference>
<dbReference type="SUPFAM" id="SSF51419">
    <property type="entry name" value="PLP-binding barrel"/>
    <property type="match status" value="1"/>
</dbReference>
<keyword evidence="3" id="KW-1185">Reference proteome</keyword>
<evidence type="ECO:0000313" key="2">
    <source>
        <dbReference type="EMBL" id="GFQ02027.1"/>
    </source>
</evidence>
<organism evidence="2 3">
    <name type="scientific">Phtheirospermum japonicum</name>
    <dbReference type="NCBI Taxonomy" id="374723"/>
    <lineage>
        <taxon>Eukaryota</taxon>
        <taxon>Viridiplantae</taxon>
        <taxon>Streptophyta</taxon>
        <taxon>Embryophyta</taxon>
        <taxon>Tracheophyta</taxon>
        <taxon>Spermatophyta</taxon>
        <taxon>Magnoliopsida</taxon>
        <taxon>eudicotyledons</taxon>
        <taxon>Gunneridae</taxon>
        <taxon>Pentapetalae</taxon>
        <taxon>asterids</taxon>
        <taxon>lamiids</taxon>
        <taxon>Lamiales</taxon>
        <taxon>Orobanchaceae</taxon>
        <taxon>Orobanchaceae incertae sedis</taxon>
        <taxon>Phtheirospermum</taxon>
    </lineage>
</organism>
<feature type="non-terminal residue" evidence="2">
    <location>
        <position position="1"/>
    </location>
</feature>
<dbReference type="OrthoDB" id="10264196at2759"/>
<dbReference type="GO" id="GO:0030170">
    <property type="term" value="F:pyridoxal phosphate binding"/>
    <property type="evidence" value="ECO:0007669"/>
    <property type="project" value="InterPro"/>
</dbReference>
<keyword evidence="1" id="KW-0663">Pyridoxal phosphate</keyword>
<dbReference type="NCBIfam" id="TIGR00044">
    <property type="entry name" value="YggS family pyridoxal phosphate-dependent enzyme"/>
    <property type="match status" value="1"/>
</dbReference>
<reference evidence="2" key="1">
    <citation type="submission" date="2020-07" db="EMBL/GenBank/DDBJ databases">
        <title>Ethylene signaling mediates host invasion by parasitic plants.</title>
        <authorList>
            <person name="Yoshida S."/>
        </authorList>
    </citation>
    <scope>NUCLEOTIDE SEQUENCE</scope>
    <source>
        <strain evidence="2">Okayama</strain>
    </source>
</reference>
<proteinExistence type="predicted"/>
<dbReference type="AlphaFoldDB" id="A0A830CS32"/>
<dbReference type="PROSITE" id="PS01211">
    <property type="entry name" value="UPF0001"/>
    <property type="match status" value="1"/>
</dbReference>
<dbReference type="PANTHER" id="PTHR10146">
    <property type="entry name" value="PROLINE SYNTHETASE CO-TRANSCRIBED BACTERIAL HOMOLOG PROTEIN"/>
    <property type="match status" value="1"/>
</dbReference>
<gene>
    <name evidence="2" type="ORF">PHJA_002346600</name>
</gene>
<dbReference type="Proteomes" id="UP000653305">
    <property type="component" value="Unassembled WGS sequence"/>
</dbReference>
<comment type="caution">
    <text evidence="2">The sequence shown here is derived from an EMBL/GenBank/DDBJ whole genome shotgun (WGS) entry which is preliminary data.</text>
</comment>
<name>A0A830CS32_9LAMI</name>
<sequence>ALWAVLQRVRVAAERSGRRTDDVRLVAVSKTKPVSLIDQVYEAGHRCFEENYVQEIIEKAPQLPDDIKWHFVGHLQNNKVKMLLAAVPNLAMVEGVDNEKVANNIDRVVSNIGRQPLKVLVQVNTIGKVSKSGVKSIRMFGSC</sequence>
<evidence type="ECO:0000313" key="3">
    <source>
        <dbReference type="Proteomes" id="UP000653305"/>
    </source>
</evidence>
<dbReference type="Gene3D" id="3.20.20.10">
    <property type="entry name" value="Alanine racemase"/>
    <property type="match status" value="1"/>
</dbReference>